<name>A0A7X6BNV3_9CAUL</name>
<comment type="catalytic activity">
    <reaction evidence="6">
        <text>L-tryptophan + O2 = indole-3-acetamide + CO2 + H2O</text>
        <dbReference type="Rhea" id="RHEA:16165"/>
        <dbReference type="ChEBI" id="CHEBI:15377"/>
        <dbReference type="ChEBI" id="CHEBI:15379"/>
        <dbReference type="ChEBI" id="CHEBI:16031"/>
        <dbReference type="ChEBI" id="CHEBI:16526"/>
        <dbReference type="ChEBI" id="CHEBI:57912"/>
        <dbReference type="EC" id="1.13.12.3"/>
    </reaction>
</comment>
<dbReference type="InterPro" id="IPR002937">
    <property type="entry name" value="Amino_oxidase"/>
</dbReference>
<evidence type="ECO:0000256" key="2">
    <source>
        <dbReference type="ARBA" id="ARBA00005833"/>
    </source>
</evidence>
<dbReference type="Proteomes" id="UP000587415">
    <property type="component" value="Unassembled WGS sequence"/>
</dbReference>
<evidence type="ECO:0000313" key="8">
    <source>
        <dbReference type="EMBL" id="NJC41782.1"/>
    </source>
</evidence>
<evidence type="ECO:0000256" key="1">
    <source>
        <dbReference type="ARBA" id="ARBA00004814"/>
    </source>
</evidence>
<dbReference type="AlphaFoldDB" id="A0A7X6BNV3"/>
<keyword evidence="9" id="KW-1185">Reference proteome</keyword>
<feature type="domain" description="Amine oxidase" evidence="7">
    <location>
        <begin position="37"/>
        <end position="102"/>
    </location>
</feature>
<evidence type="ECO:0000256" key="6">
    <source>
        <dbReference type="ARBA" id="ARBA00047321"/>
    </source>
</evidence>
<dbReference type="PANTHER" id="PTHR10742:SF410">
    <property type="entry name" value="LYSINE-SPECIFIC HISTONE DEMETHYLASE 2"/>
    <property type="match status" value="1"/>
</dbReference>
<dbReference type="PANTHER" id="PTHR10742">
    <property type="entry name" value="FLAVIN MONOAMINE OXIDASE"/>
    <property type="match status" value="1"/>
</dbReference>
<dbReference type="EC" id="1.13.12.3" evidence="3"/>
<dbReference type="InterPro" id="IPR050281">
    <property type="entry name" value="Flavin_monoamine_oxidase"/>
</dbReference>
<dbReference type="InterPro" id="IPR036188">
    <property type="entry name" value="FAD/NAD-bd_sf"/>
</dbReference>
<sequence>MMLTRRAALAGLAGVATLGALRRPSEPDVVIVGAGSAGIAAALTAQAAGLSVLVLEAMDRIGGRAFTDTATFGSPFDVGCAWLHKADDNPYTAYARAEGFTLQAHEYDLERVWLGPEPTPAHLVNEAEEAMSEAIMAAPADVAASTVVDVASPVNEAAGDYLGALDMAVDLDELSTFDYANADDLAPNFLCAQGYGSIVAHRGRGLAVRLNTPVRHIRWDGPGAVVETDAGSIRPRAVIVTASTGVLASGAIRFTPDLPAATQEAVADIPMGMLAKIPLQIRDQRFGLEPFTDVLLARRGRRDLYFLSFPFASDLMVGFVGGDLGWELSAAGEAAAVDFATQGLVEMFGSSAASAVVKGGLTPWASNPWTRGAYAAASPGRYAAREALARPVGDRIFFAGEALAGGLIQTCGGAFRTGAAAARAVQAVLA</sequence>
<dbReference type="Gene3D" id="3.50.50.60">
    <property type="entry name" value="FAD/NAD(P)-binding domain"/>
    <property type="match status" value="1"/>
</dbReference>
<dbReference type="GO" id="GO:0009851">
    <property type="term" value="P:auxin biosynthetic process"/>
    <property type="evidence" value="ECO:0007669"/>
    <property type="project" value="UniProtKB-KW"/>
</dbReference>
<dbReference type="GO" id="GO:0050361">
    <property type="term" value="F:tryptophan 2-monooxygenase activity"/>
    <property type="evidence" value="ECO:0007669"/>
    <property type="project" value="UniProtKB-EC"/>
</dbReference>
<feature type="domain" description="Amine oxidase" evidence="7">
    <location>
        <begin position="176"/>
        <end position="425"/>
    </location>
</feature>
<dbReference type="RefSeq" id="WP_209282538.1">
    <property type="nucleotide sequence ID" value="NZ_JAATJM010000002.1"/>
</dbReference>
<evidence type="ECO:0000313" key="9">
    <source>
        <dbReference type="Proteomes" id="UP000587415"/>
    </source>
</evidence>
<comment type="pathway">
    <text evidence="1">Plant hormone metabolism; auxin biosynthesis.</text>
</comment>
<organism evidence="8 9">
    <name type="scientific">Brevundimonas alba</name>
    <dbReference type="NCBI Taxonomy" id="74314"/>
    <lineage>
        <taxon>Bacteria</taxon>
        <taxon>Pseudomonadati</taxon>
        <taxon>Pseudomonadota</taxon>
        <taxon>Alphaproteobacteria</taxon>
        <taxon>Caulobacterales</taxon>
        <taxon>Caulobacteraceae</taxon>
        <taxon>Brevundimonas</taxon>
    </lineage>
</organism>
<evidence type="ECO:0000256" key="3">
    <source>
        <dbReference type="ARBA" id="ARBA00012535"/>
    </source>
</evidence>
<evidence type="ECO:0000259" key="7">
    <source>
        <dbReference type="Pfam" id="PF01593"/>
    </source>
</evidence>
<keyword evidence="8" id="KW-0560">Oxidoreductase</keyword>
<dbReference type="SUPFAM" id="SSF54373">
    <property type="entry name" value="FAD-linked reductases, C-terminal domain"/>
    <property type="match status" value="1"/>
</dbReference>
<keyword evidence="5" id="KW-0073">Auxin biosynthesis</keyword>
<dbReference type="EMBL" id="JAATJM010000002">
    <property type="protein sequence ID" value="NJC41782.1"/>
    <property type="molecule type" value="Genomic_DNA"/>
</dbReference>
<proteinExistence type="inferred from homology"/>
<protein>
    <recommendedName>
        <fullName evidence="4">Tryptophan 2-monooxygenase</fullName>
        <ecNumber evidence="3">1.13.12.3</ecNumber>
    </recommendedName>
</protein>
<evidence type="ECO:0000256" key="5">
    <source>
        <dbReference type="ARBA" id="ARBA00023070"/>
    </source>
</evidence>
<gene>
    <name evidence="8" type="ORF">GGQ87_002077</name>
</gene>
<evidence type="ECO:0000256" key="4">
    <source>
        <dbReference type="ARBA" id="ARBA00017871"/>
    </source>
</evidence>
<accession>A0A7X6BNV3</accession>
<dbReference type="SUPFAM" id="SSF51905">
    <property type="entry name" value="FAD/NAD(P)-binding domain"/>
    <property type="match status" value="1"/>
</dbReference>
<dbReference type="Pfam" id="PF01593">
    <property type="entry name" value="Amino_oxidase"/>
    <property type="match status" value="2"/>
</dbReference>
<comment type="caution">
    <text evidence="8">The sequence shown here is derived from an EMBL/GenBank/DDBJ whole genome shotgun (WGS) entry which is preliminary data.</text>
</comment>
<reference evidence="8 9" key="1">
    <citation type="submission" date="2020-03" db="EMBL/GenBank/DDBJ databases">
        <title>Genomic Encyclopedia of Type Strains, Phase IV (KMG-IV): sequencing the most valuable type-strain genomes for metagenomic binning, comparative biology and taxonomic classification.</title>
        <authorList>
            <person name="Goeker M."/>
        </authorList>
    </citation>
    <scope>NUCLEOTIDE SEQUENCE [LARGE SCALE GENOMIC DNA]</scope>
    <source>
        <strain evidence="8 9">DSM 4736</strain>
    </source>
</reference>
<comment type="similarity">
    <text evidence="2">Belongs to the tryptophan 2-monooxygenase family.</text>
</comment>